<protein>
    <submittedName>
        <fullName evidence="1">Sarcosine oxidase subunit delta</fullName>
    </submittedName>
</protein>
<proteinExistence type="predicted"/>
<dbReference type="InterPro" id="IPR006279">
    <property type="entry name" value="SoxD"/>
</dbReference>
<reference evidence="2" key="1">
    <citation type="journal article" date="2019" name="Int. J. Syst. Evol. Microbiol.">
        <title>The Global Catalogue of Microorganisms (GCM) 10K type strain sequencing project: providing services to taxonomists for standard genome sequencing and annotation.</title>
        <authorList>
            <consortium name="The Broad Institute Genomics Platform"/>
            <consortium name="The Broad Institute Genome Sequencing Center for Infectious Disease"/>
            <person name="Wu L."/>
            <person name="Ma J."/>
        </authorList>
    </citation>
    <scope>NUCLEOTIDE SEQUENCE [LARGE SCALE GENOMIC DNA]</scope>
    <source>
        <strain evidence="2">KCTC 42224</strain>
    </source>
</reference>
<accession>A0ABV7V2R9</accession>
<comment type="caution">
    <text evidence="1">The sequence shown here is derived from an EMBL/GenBank/DDBJ whole genome shotgun (WGS) entry which is preliminary data.</text>
</comment>
<gene>
    <name evidence="1" type="ORF">ACFOOT_08340</name>
</gene>
<dbReference type="Proteomes" id="UP001595683">
    <property type="component" value="Unassembled WGS sequence"/>
</dbReference>
<dbReference type="EMBL" id="JBHRYE010000012">
    <property type="protein sequence ID" value="MFC3671432.1"/>
    <property type="molecule type" value="Genomic_DNA"/>
</dbReference>
<evidence type="ECO:0000313" key="1">
    <source>
        <dbReference type="EMBL" id="MFC3671432.1"/>
    </source>
</evidence>
<dbReference type="InterPro" id="IPR038561">
    <property type="entry name" value="SoxD_sf"/>
</dbReference>
<evidence type="ECO:0000313" key="2">
    <source>
        <dbReference type="Proteomes" id="UP001595683"/>
    </source>
</evidence>
<dbReference type="Gene3D" id="3.30.2270.10">
    <property type="entry name" value="Folate-binding superfamily"/>
    <property type="match status" value="1"/>
</dbReference>
<keyword evidence="2" id="KW-1185">Reference proteome</keyword>
<name>A0ABV7V2R9_9SPHN</name>
<organism evidence="1 2">
    <name type="scientific">Novosphingobium pokkalii</name>
    <dbReference type="NCBI Taxonomy" id="1770194"/>
    <lineage>
        <taxon>Bacteria</taxon>
        <taxon>Pseudomonadati</taxon>
        <taxon>Pseudomonadota</taxon>
        <taxon>Alphaproteobacteria</taxon>
        <taxon>Sphingomonadales</taxon>
        <taxon>Sphingomonadaceae</taxon>
        <taxon>Novosphingobium</taxon>
    </lineage>
</organism>
<dbReference type="Pfam" id="PF04267">
    <property type="entry name" value="SoxD"/>
    <property type="match status" value="1"/>
</dbReference>
<dbReference type="RefSeq" id="WP_191323763.1">
    <property type="nucleotide sequence ID" value="NZ_BMZP01000005.1"/>
</dbReference>
<sequence length="87" mass="10020">MMLIECPHCGPRAQEEFTYERTRDSVVQLDDAPEVAMATLYARTNPRGEENEIWRHTLGCRGWLELRRDRMSHAIVAVRALGRAVLP</sequence>